<dbReference type="Proteomes" id="UP000002411">
    <property type="component" value="Chromosome"/>
</dbReference>
<reference evidence="1 2" key="1">
    <citation type="journal article" date="2008" name="Proc. Natl. Acad. Sci. U.S.A.">
        <title>The genome of Clostridium kluyveri, a strict anaerobe with unique metabolic features.</title>
        <authorList>
            <person name="Seedorf H."/>
            <person name="Fricke W.F."/>
            <person name="Veith B."/>
            <person name="Brueggemann H."/>
            <person name="Liesegang H."/>
            <person name="Strittmatter A."/>
            <person name="Miethke M."/>
            <person name="Buckel W."/>
            <person name="Hinderberger J."/>
            <person name="Li F."/>
            <person name="Hagemeier C."/>
            <person name="Thauer R.K."/>
            <person name="Gottschalk G."/>
        </authorList>
    </citation>
    <scope>NUCLEOTIDE SEQUENCE [LARGE SCALE GENOMIC DNA]</scope>
    <source>
        <strain evidence="2">ATCC 8527 / DSM 555 / NCIMB 10680</strain>
    </source>
</reference>
<gene>
    <name evidence="1" type="ordered locus">CKL_2982</name>
</gene>
<dbReference type="AlphaFoldDB" id="A5N1J4"/>
<keyword evidence="2" id="KW-1185">Reference proteome</keyword>
<dbReference type="KEGG" id="ckl:CKL_2982"/>
<proteinExistence type="predicted"/>
<dbReference type="EMBL" id="CP000673">
    <property type="protein sequence ID" value="EDK34990.1"/>
    <property type="molecule type" value="Genomic_DNA"/>
</dbReference>
<evidence type="ECO:0000313" key="1">
    <source>
        <dbReference type="EMBL" id="EDK34990.1"/>
    </source>
</evidence>
<evidence type="ECO:0000313" key="2">
    <source>
        <dbReference type="Proteomes" id="UP000002411"/>
    </source>
</evidence>
<sequence length="68" mass="8066">MRNWVKTTEDGKNLDSTIEESSGVEETTCIYSMVRNWRDLHLHGDSRKMKAYKLMAKLSFQQKRSRRS</sequence>
<protein>
    <submittedName>
        <fullName evidence="1">Uncharacterized protein</fullName>
    </submittedName>
</protein>
<dbReference type="HOGENOM" id="CLU_2786523_0_0_9"/>
<name>A5N1J4_CLOK5</name>
<accession>A5N1J4</accession>
<organism evidence="1 2">
    <name type="scientific">Clostridium kluyveri (strain ATCC 8527 / DSM 555 / NBRC 12016 / NCIMB 10680 / K1)</name>
    <dbReference type="NCBI Taxonomy" id="431943"/>
    <lineage>
        <taxon>Bacteria</taxon>
        <taxon>Bacillati</taxon>
        <taxon>Bacillota</taxon>
        <taxon>Clostridia</taxon>
        <taxon>Eubacteriales</taxon>
        <taxon>Clostridiaceae</taxon>
        <taxon>Clostridium</taxon>
    </lineage>
</organism>